<sequence length="426" mass="47065">MPMEFEKQSSKFIKPLIPTPPTLHHYKMGSTDELAPFMNVAVVLFFPGNTNHNPTFVVELERSLEKTLTRLYPLAGRYVEDSRIIDCIDEGVEFVHAKVNIKIQDFLGCEVNVRLVDGFVSFITRDITGRVIDSLLAIQVTEFECGGVAIGASATHRIVDASTLCTFLNEWAAMNRGENETELTGPGFNSSSLFPAYGVGPMPLPPMSDGDMLSEHIRKRISFSESEISSMKAKATASGKYNTCRLSKVQLVQAIIWKALIGVDRASHDYPRESILTQPVNLRGKMASLIPKNSCGNLWGVCATESTILETTEELANLLNDSVTKTVNEFSKVHHDSEQGRMVVLNSFSIMTNIRESTNVIPITSWCKIPFYEVDFGFGKPIWATPGTVPIKNSAFLMDDAGGNGVEAYVFLEAKDVPYFEKALDA</sequence>
<accession>A0ACB9EWJ5</accession>
<gene>
    <name evidence="1" type="ORF">L1987_53670</name>
</gene>
<keyword evidence="2" id="KW-1185">Reference proteome</keyword>
<evidence type="ECO:0000313" key="1">
    <source>
        <dbReference type="EMBL" id="KAI3763217.1"/>
    </source>
</evidence>
<proteinExistence type="predicted"/>
<evidence type="ECO:0000313" key="2">
    <source>
        <dbReference type="Proteomes" id="UP001056120"/>
    </source>
</evidence>
<comment type="caution">
    <text evidence="1">The sequence shown here is derived from an EMBL/GenBank/DDBJ whole genome shotgun (WGS) entry which is preliminary data.</text>
</comment>
<reference evidence="1 2" key="2">
    <citation type="journal article" date="2022" name="Mol. Ecol. Resour.">
        <title>The genomes of chicory, endive, great burdock and yacon provide insights into Asteraceae paleo-polyploidization history and plant inulin production.</title>
        <authorList>
            <person name="Fan W."/>
            <person name="Wang S."/>
            <person name="Wang H."/>
            <person name="Wang A."/>
            <person name="Jiang F."/>
            <person name="Liu H."/>
            <person name="Zhao H."/>
            <person name="Xu D."/>
            <person name="Zhang Y."/>
        </authorList>
    </citation>
    <scope>NUCLEOTIDE SEQUENCE [LARGE SCALE GENOMIC DNA]</scope>
    <source>
        <strain evidence="2">cv. Yunnan</strain>
        <tissue evidence="1">Leaves</tissue>
    </source>
</reference>
<dbReference type="Proteomes" id="UP001056120">
    <property type="component" value="Linkage Group LG17"/>
</dbReference>
<protein>
    <submittedName>
        <fullName evidence="1">Uncharacterized protein</fullName>
    </submittedName>
</protein>
<name>A0ACB9EWJ5_9ASTR</name>
<organism evidence="1 2">
    <name type="scientific">Smallanthus sonchifolius</name>
    <dbReference type="NCBI Taxonomy" id="185202"/>
    <lineage>
        <taxon>Eukaryota</taxon>
        <taxon>Viridiplantae</taxon>
        <taxon>Streptophyta</taxon>
        <taxon>Embryophyta</taxon>
        <taxon>Tracheophyta</taxon>
        <taxon>Spermatophyta</taxon>
        <taxon>Magnoliopsida</taxon>
        <taxon>eudicotyledons</taxon>
        <taxon>Gunneridae</taxon>
        <taxon>Pentapetalae</taxon>
        <taxon>asterids</taxon>
        <taxon>campanulids</taxon>
        <taxon>Asterales</taxon>
        <taxon>Asteraceae</taxon>
        <taxon>Asteroideae</taxon>
        <taxon>Heliantheae alliance</taxon>
        <taxon>Millerieae</taxon>
        <taxon>Smallanthus</taxon>
    </lineage>
</organism>
<reference evidence="2" key="1">
    <citation type="journal article" date="2022" name="Mol. Ecol. Resour.">
        <title>The genomes of chicory, endive, great burdock and yacon provide insights into Asteraceae palaeo-polyploidization history and plant inulin production.</title>
        <authorList>
            <person name="Fan W."/>
            <person name="Wang S."/>
            <person name="Wang H."/>
            <person name="Wang A."/>
            <person name="Jiang F."/>
            <person name="Liu H."/>
            <person name="Zhao H."/>
            <person name="Xu D."/>
            <person name="Zhang Y."/>
        </authorList>
    </citation>
    <scope>NUCLEOTIDE SEQUENCE [LARGE SCALE GENOMIC DNA]</scope>
    <source>
        <strain evidence="2">cv. Yunnan</strain>
    </source>
</reference>
<dbReference type="EMBL" id="CM042034">
    <property type="protein sequence ID" value="KAI3763217.1"/>
    <property type="molecule type" value="Genomic_DNA"/>
</dbReference>